<dbReference type="InterPro" id="IPR020845">
    <property type="entry name" value="AMP-binding_CS"/>
</dbReference>
<proteinExistence type="predicted"/>
<dbReference type="Pfam" id="PF00501">
    <property type="entry name" value="AMP-binding"/>
    <property type="match status" value="1"/>
</dbReference>
<dbReference type="Pfam" id="PF13193">
    <property type="entry name" value="AMP-binding_C"/>
    <property type="match status" value="1"/>
</dbReference>
<dbReference type="RefSeq" id="WP_105416374.1">
    <property type="nucleotide sequence ID" value="NZ_PUIO01000020.1"/>
</dbReference>
<reference evidence="4" key="1">
    <citation type="submission" date="2018-02" db="EMBL/GenBank/DDBJ databases">
        <title>Draft genome sequencing of Rhodococcus opacus KU647198.</title>
        <authorList>
            <person name="Zheng B.-X."/>
        </authorList>
    </citation>
    <scope>NUCLEOTIDE SEQUENCE [LARGE SCALE GENOMIC DNA]</scope>
    <source>
        <strain evidence="4">04-OD7</strain>
    </source>
</reference>
<dbReference type="GO" id="GO:0016877">
    <property type="term" value="F:ligase activity, forming carbon-sulfur bonds"/>
    <property type="evidence" value="ECO:0007669"/>
    <property type="project" value="UniProtKB-ARBA"/>
</dbReference>
<dbReference type="InterPro" id="IPR045851">
    <property type="entry name" value="AMP-bd_C_sf"/>
</dbReference>
<dbReference type="AlphaFoldDB" id="A0A2S8J992"/>
<dbReference type="SUPFAM" id="SSF56801">
    <property type="entry name" value="Acetyl-CoA synthetase-like"/>
    <property type="match status" value="1"/>
</dbReference>
<dbReference type="PANTHER" id="PTHR43767:SF11">
    <property type="entry name" value="MEDIUM-CHAIN-FATTY-ACID--COA LIGASE"/>
    <property type="match status" value="1"/>
</dbReference>
<evidence type="ECO:0000259" key="2">
    <source>
        <dbReference type="Pfam" id="PF13193"/>
    </source>
</evidence>
<comment type="caution">
    <text evidence="3">The sequence shown here is derived from an EMBL/GenBank/DDBJ whole genome shotgun (WGS) entry which is preliminary data.</text>
</comment>
<protein>
    <submittedName>
        <fullName evidence="3">Fatty-acid--CoA ligase</fullName>
    </submittedName>
</protein>
<dbReference type="Proteomes" id="UP000239290">
    <property type="component" value="Unassembled WGS sequence"/>
</dbReference>
<dbReference type="Gene3D" id="3.40.50.12780">
    <property type="entry name" value="N-terminal domain of ligase-like"/>
    <property type="match status" value="1"/>
</dbReference>
<dbReference type="Gene3D" id="3.30.300.30">
    <property type="match status" value="1"/>
</dbReference>
<sequence>MFPLTVDHLLWRMSNVHPQSEVVSITEETGGTVTTRWAFPDVASRVRKLASGIHSSMGVGRGDVVAVLAFNTLEHFEALLAVPLLGAAVNSVNARLSPEVLIDQALSPRPHAVLVDAEMVDHPVLGDSARAVLSALCDARVPLIVVGGQDWAGLAHAFVRYEDLVELGATTTATATVDDENTTAYLFHTSGTTGRPKSYQVSHRALVLHTLSQATTEASGLTRTDRVLPLAPFFHVNGWGLPLTCALTGASLLLCGGDLAADRVATVIRDEAVTTAAAVPTIWHDVCQAVATGRAPRPSALREVFSGGSAVPQSVVRSVEDVLGARVGTAWGMTETMACSTYERTDPTISAGVPIPLVEMRIDHDGFDHDRSGPVMGKLQVRGPFVVGVQDGSTDWFDTGDIASLDARGRLTLHDREKDLIKSGGEWIATAELEQYLCTHPAVTAAAVVPIAHPRWIERPLAYIVTLDDEVHPDIENLLRAYVGDRFPRWWIPDHIVVLDSLPRTAVGKVDKVRLRSQSSTDIQIQSEALA</sequence>
<name>A0A2S8J992_RHOOP</name>
<feature type="domain" description="AMP-dependent synthetase/ligase" evidence="1">
    <location>
        <begin position="34"/>
        <end position="386"/>
    </location>
</feature>
<evidence type="ECO:0000259" key="1">
    <source>
        <dbReference type="Pfam" id="PF00501"/>
    </source>
</evidence>
<dbReference type="InterPro" id="IPR042099">
    <property type="entry name" value="ANL_N_sf"/>
</dbReference>
<dbReference type="InterPro" id="IPR000873">
    <property type="entry name" value="AMP-dep_synth/lig_dom"/>
</dbReference>
<gene>
    <name evidence="3" type="ORF">C5613_18280</name>
</gene>
<accession>A0A2S8J992</accession>
<feature type="domain" description="AMP-binding enzyme C-terminal" evidence="2">
    <location>
        <begin position="432"/>
        <end position="509"/>
    </location>
</feature>
<dbReference type="InterPro" id="IPR050237">
    <property type="entry name" value="ATP-dep_AMP-bd_enzyme"/>
</dbReference>
<organism evidence="3 4">
    <name type="scientific">Rhodococcus opacus</name>
    <name type="common">Nocardia opaca</name>
    <dbReference type="NCBI Taxonomy" id="37919"/>
    <lineage>
        <taxon>Bacteria</taxon>
        <taxon>Bacillati</taxon>
        <taxon>Actinomycetota</taxon>
        <taxon>Actinomycetes</taxon>
        <taxon>Mycobacteriales</taxon>
        <taxon>Nocardiaceae</taxon>
        <taxon>Rhodococcus</taxon>
    </lineage>
</organism>
<dbReference type="PROSITE" id="PS00455">
    <property type="entry name" value="AMP_BINDING"/>
    <property type="match status" value="1"/>
</dbReference>
<evidence type="ECO:0000313" key="4">
    <source>
        <dbReference type="Proteomes" id="UP000239290"/>
    </source>
</evidence>
<evidence type="ECO:0000313" key="3">
    <source>
        <dbReference type="EMBL" id="PQP23499.1"/>
    </source>
</evidence>
<dbReference type="InterPro" id="IPR025110">
    <property type="entry name" value="AMP-bd_C"/>
</dbReference>
<dbReference type="EMBL" id="PUIO01000020">
    <property type="protein sequence ID" value="PQP23499.1"/>
    <property type="molecule type" value="Genomic_DNA"/>
</dbReference>
<keyword evidence="3" id="KW-0436">Ligase</keyword>
<dbReference type="PANTHER" id="PTHR43767">
    <property type="entry name" value="LONG-CHAIN-FATTY-ACID--COA LIGASE"/>
    <property type="match status" value="1"/>
</dbReference>